<feature type="region of interest" description="Disordered" evidence="1">
    <location>
        <begin position="1"/>
        <end position="131"/>
    </location>
</feature>
<organism evidence="2 3">
    <name type="scientific">Steinernema glaseri</name>
    <dbReference type="NCBI Taxonomy" id="37863"/>
    <lineage>
        <taxon>Eukaryota</taxon>
        <taxon>Metazoa</taxon>
        <taxon>Ecdysozoa</taxon>
        <taxon>Nematoda</taxon>
        <taxon>Chromadorea</taxon>
        <taxon>Rhabditida</taxon>
        <taxon>Tylenchina</taxon>
        <taxon>Panagrolaimomorpha</taxon>
        <taxon>Strongyloidoidea</taxon>
        <taxon>Steinernematidae</taxon>
        <taxon>Steinernema</taxon>
    </lineage>
</organism>
<accession>A0A1I7YD15</accession>
<feature type="compositionally biased region" description="Basic and acidic residues" evidence="1">
    <location>
        <begin position="82"/>
        <end position="91"/>
    </location>
</feature>
<dbReference type="AlphaFoldDB" id="A0A1I7YD15"/>
<reference evidence="3" key="1">
    <citation type="submission" date="2016-11" db="UniProtKB">
        <authorList>
            <consortium name="WormBaseParasite"/>
        </authorList>
    </citation>
    <scope>IDENTIFICATION</scope>
</reference>
<evidence type="ECO:0000256" key="1">
    <source>
        <dbReference type="SAM" id="MobiDB-lite"/>
    </source>
</evidence>
<name>A0A1I7YD15_9BILA</name>
<evidence type="ECO:0000313" key="3">
    <source>
        <dbReference type="WBParaSite" id="L893_g15141.t1"/>
    </source>
</evidence>
<feature type="compositionally biased region" description="Low complexity" evidence="1">
    <location>
        <begin position="105"/>
        <end position="114"/>
    </location>
</feature>
<dbReference type="Proteomes" id="UP000095287">
    <property type="component" value="Unplaced"/>
</dbReference>
<sequence>MFRREDMKPRAAPAPAPETKADGDFSWRSAKPRAPPAAAPAPTAAPQAPQPSEADSGDWKTVGPRQAGEAPARKPYRPPGSVDRKPGEKKAYVPPGAGRPPPVNAAPLRRAAPPGGSNATVDDDSNWRRKK</sequence>
<keyword evidence="2" id="KW-1185">Reference proteome</keyword>
<feature type="compositionally biased region" description="Low complexity" evidence="1">
    <location>
        <begin position="40"/>
        <end position="51"/>
    </location>
</feature>
<proteinExistence type="predicted"/>
<dbReference type="WBParaSite" id="L893_g15141.t1">
    <property type="protein sequence ID" value="L893_g15141.t1"/>
    <property type="gene ID" value="L893_g15141"/>
</dbReference>
<protein>
    <submittedName>
        <fullName evidence="3">Translation initiation factor IF-2</fullName>
    </submittedName>
</protein>
<evidence type="ECO:0000313" key="2">
    <source>
        <dbReference type="Proteomes" id="UP000095287"/>
    </source>
</evidence>